<protein>
    <submittedName>
        <fullName evidence="6">Helix-turn-helix domain-containing protein</fullName>
    </submittedName>
</protein>
<feature type="domain" description="IclR-ED" evidence="5">
    <location>
        <begin position="76"/>
        <end position="257"/>
    </location>
</feature>
<dbReference type="PROSITE" id="PS51077">
    <property type="entry name" value="HTH_ICLR"/>
    <property type="match status" value="1"/>
</dbReference>
<dbReference type="InterPro" id="IPR029016">
    <property type="entry name" value="GAF-like_dom_sf"/>
</dbReference>
<organism evidence="6 7">
    <name type="scientific">Salipiger mangrovisoli</name>
    <dbReference type="NCBI Taxonomy" id="2865933"/>
    <lineage>
        <taxon>Bacteria</taxon>
        <taxon>Pseudomonadati</taxon>
        <taxon>Pseudomonadota</taxon>
        <taxon>Alphaproteobacteria</taxon>
        <taxon>Rhodobacterales</taxon>
        <taxon>Roseobacteraceae</taxon>
        <taxon>Salipiger</taxon>
    </lineage>
</organism>
<dbReference type="PANTHER" id="PTHR30136:SF35">
    <property type="entry name" value="HTH-TYPE TRANSCRIPTIONAL REGULATOR RV1719"/>
    <property type="match status" value="1"/>
</dbReference>
<dbReference type="SUPFAM" id="SSF55781">
    <property type="entry name" value="GAF domain-like"/>
    <property type="match status" value="1"/>
</dbReference>
<dbReference type="SUPFAM" id="SSF46785">
    <property type="entry name" value="Winged helix' DNA-binding domain"/>
    <property type="match status" value="1"/>
</dbReference>
<dbReference type="Gene3D" id="1.10.10.10">
    <property type="entry name" value="Winged helix-like DNA-binding domain superfamily/Winged helix DNA-binding domain"/>
    <property type="match status" value="1"/>
</dbReference>
<name>A0ABR9X7J4_9RHOB</name>
<proteinExistence type="predicted"/>
<dbReference type="InterPro" id="IPR050707">
    <property type="entry name" value="HTH_MetabolicPath_Reg"/>
</dbReference>
<dbReference type="InterPro" id="IPR036388">
    <property type="entry name" value="WH-like_DNA-bd_sf"/>
</dbReference>
<dbReference type="EMBL" id="JADFFK010000020">
    <property type="protein sequence ID" value="MBE9639564.1"/>
    <property type="molecule type" value="Genomic_DNA"/>
</dbReference>
<evidence type="ECO:0000259" key="5">
    <source>
        <dbReference type="PROSITE" id="PS51078"/>
    </source>
</evidence>
<comment type="caution">
    <text evidence="6">The sequence shown here is derived from an EMBL/GenBank/DDBJ whole genome shotgun (WGS) entry which is preliminary data.</text>
</comment>
<dbReference type="InterPro" id="IPR005471">
    <property type="entry name" value="Tscrpt_reg_IclR_N"/>
</dbReference>
<dbReference type="PROSITE" id="PS51078">
    <property type="entry name" value="ICLR_ED"/>
    <property type="match status" value="1"/>
</dbReference>
<dbReference type="InterPro" id="IPR036390">
    <property type="entry name" value="WH_DNA-bd_sf"/>
</dbReference>
<dbReference type="Gene3D" id="3.30.450.40">
    <property type="match status" value="1"/>
</dbReference>
<keyword evidence="7" id="KW-1185">Reference proteome</keyword>
<dbReference type="PANTHER" id="PTHR30136">
    <property type="entry name" value="HELIX-TURN-HELIX TRANSCRIPTIONAL REGULATOR, ICLR FAMILY"/>
    <property type="match status" value="1"/>
</dbReference>
<evidence type="ECO:0000256" key="3">
    <source>
        <dbReference type="ARBA" id="ARBA00023163"/>
    </source>
</evidence>
<dbReference type="Pfam" id="PF01614">
    <property type="entry name" value="IclR_C"/>
    <property type="match status" value="1"/>
</dbReference>
<evidence type="ECO:0000313" key="7">
    <source>
        <dbReference type="Proteomes" id="UP000607796"/>
    </source>
</evidence>
<keyword evidence="2" id="KW-0238">DNA-binding</keyword>
<evidence type="ECO:0000259" key="4">
    <source>
        <dbReference type="PROSITE" id="PS51077"/>
    </source>
</evidence>
<sequence>MNVFRILNDHREEWMSSGRGSERVLILLEWLAGRTRAVTLAEASAALDAPKSSVLNLLRMLVEMGYAEREGDSSYRLVRLPGEVSAGHVQSGTLLRRCEPAVRKAVAESRESGFIAVVDGAYVRYLCKILPDREIRYDRNIEIPRRTVQVSSGIAILTGLSDALLADEAARAEAEGLSDAAALVARVQEARAAGYALTKRGVVEGAAGVAAPILDAKGKVVGALNIAGPAERLAENLDDIIKIVRAGAAEASAALGWRGAKLGA</sequence>
<dbReference type="Proteomes" id="UP000607796">
    <property type="component" value="Unassembled WGS sequence"/>
</dbReference>
<gene>
    <name evidence="6" type="ORF">IQ782_22155</name>
</gene>
<keyword evidence="1" id="KW-0805">Transcription regulation</keyword>
<evidence type="ECO:0000313" key="6">
    <source>
        <dbReference type="EMBL" id="MBE9639564.1"/>
    </source>
</evidence>
<feature type="domain" description="HTH iclR-type" evidence="4">
    <location>
        <begin position="18"/>
        <end position="79"/>
    </location>
</feature>
<reference evidence="6 7" key="1">
    <citation type="journal article" date="2021" name="Int. J. Syst. Evol. Microbiol.">
        <title>Salipiger mangrovisoli sp. nov., isolated from mangrove soil and the proposal for the reclassification of Paraphaeobacter pallidus as Salipiger pallidus comb. nov.</title>
        <authorList>
            <person name="Du J."/>
            <person name="Liu Y."/>
            <person name="Pei T."/>
            <person name="Deng M.R."/>
            <person name="Zhu H."/>
        </authorList>
    </citation>
    <scope>NUCLEOTIDE SEQUENCE [LARGE SCALE GENOMIC DNA]</scope>
    <source>
        <strain evidence="6 7">6D45A</strain>
    </source>
</reference>
<dbReference type="RefSeq" id="WP_194136846.1">
    <property type="nucleotide sequence ID" value="NZ_JADFFK010000020.1"/>
</dbReference>
<evidence type="ECO:0000256" key="2">
    <source>
        <dbReference type="ARBA" id="ARBA00023125"/>
    </source>
</evidence>
<dbReference type="Pfam" id="PF09339">
    <property type="entry name" value="HTH_IclR"/>
    <property type="match status" value="1"/>
</dbReference>
<accession>A0ABR9X7J4</accession>
<keyword evidence="3" id="KW-0804">Transcription</keyword>
<evidence type="ECO:0000256" key="1">
    <source>
        <dbReference type="ARBA" id="ARBA00023015"/>
    </source>
</evidence>
<dbReference type="InterPro" id="IPR014757">
    <property type="entry name" value="Tscrpt_reg_IclR_C"/>
</dbReference>